<name>A0A550CM57_9AGAR</name>
<comment type="caution">
    <text evidence="5">The sequence shown here is derived from an EMBL/GenBank/DDBJ whole genome shotgun (WGS) entry which is preliminary data.</text>
</comment>
<dbReference type="STRING" id="97359.A0A550CM57"/>
<evidence type="ECO:0000256" key="1">
    <source>
        <dbReference type="ARBA" id="ARBA00022723"/>
    </source>
</evidence>
<dbReference type="CDD" id="cd00067">
    <property type="entry name" value="GAL4"/>
    <property type="match status" value="1"/>
</dbReference>
<dbReference type="EMBL" id="VDMD01000004">
    <property type="protein sequence ID" value="TRM65881.1"/>
    <property type="molecule type" value="Genomic_DNA"/>
</dbReference>
<dbReference type="InterPro" id="IPR050987">
    <property type="entry name" value="AtrR-like"/>
</dbReference>
<keyword evidence="2" id="KW-0539">Nucleus</keyword>
<feature type="compositionally biased region" description="Acidic residues" evidence="3">
    <location>
        <begin position="148"/>
        <end position="168"/>
    </location>
</feature>
<dbReference type="CDD" id="cd12148">
    <property type="entry name" value="fungal_TF_MHR"/>
    <property type="match status" value="1"/>
</dbReference>
<dbReference type="InterPro" id="IPR036864">
    <property type="entry name" value="Zn2-C6_fun-type_DNA-bd_sf"/>
</dbReference>
<evidence type="ECO:0000256" key="3">
    <source>
        <dbReference type="SAM" id="MobiDB-lite"/>
    </source>
</evidence>
<feature type="region of interest" description="Disordered" evidence="3">
    <location>
        <begin position="147"/>
        <end position="168"/>
    </location>
</feature>
<feature type="domain" description="Zn(2)-C6 fungal-type" evidence="4">
    <location>
        <begin position="30"/>
        <end position="63"/>
    </location>
</feature>
<protein>
    <submittedName>
        <fullName evidence="5">Fungal-specific transcription factor domain-containing protein</fullName>
    </submittedName>
</protein>
<evidence type="ECO:0000313" key="6">
    <source>
        <dbReference type="Proteomes" id="UP000320762"/>
    </source>
</evidence>
<feature type="compositionally biased region" description="Low complexity" evidence="3">
    <location>
        <begin position="690"/>
        <end position="704"/>
    </location>
</feature>
<dbReference type="AlphaFoldDB" id="A0A550CM57"/>
<evidence type="ECO:0000256" key="2">
    <source>
        <dbReference type="ARBA" id="ARBA00023242"/>
    </source>
</evidence>
<evidence type="ECO:0000259" key="4">
    <source>
        <dbReference type="PROSITE" id="PS50048"/>
    </source>
</evidence>
<dbReference type="GO" id="GO:0000981">
    <property type="term" value="F:DNA-binding transcription factor activity, RNA polymerase II-specific"/>
    <property type="evidence" value="ECO:0007669"/>
    <property type="project" value="InterPro"/>
</dbReference>
<dbReference type="SMART" id="SM00906">
    <property type="entry name" value="Fungal_trans"/>
    <property type="match status" value="1"/>
</dbReference>
<dbReference type="PANTHER" id="PTHR46910:SF38">
    <property type="entry name" value="ZN(2)-C6 FUNGAL-TYPE DOMAIN-CONTAINING PROTEIN"/>
    <property type="match status" value="1"/>
</dbReference>
<keyword evidence="1" id="KW-0479">Metal-binding</keyword>
<organism evidence="5 6">
    <name type="scientific">Schizophyllum amplum</name>
    <dbReference type="NCBI Taxonomy" id="97359"/>
    <lineage>
        <taxon>Eukaryota</taxon>
        <taxon>Fungi</taxon>
        <taxon>Dikarya</taxon>
        <taxon>Basidiomycota</taxon>
        <taxon>Agaricomycotina</taxon>
        <taxon>Agaricomycetes</taxon>
        <taxon>Agaricomycetidae</taxon>
        <taxon>Agaricales</taxon>
        <taxon>Schizophyllaceae</taxon>
        <taxon>Schizophyllum</taxon>
    </lineage>
</organism>
<feature type="region of interest" description="Disordered" evidence="3">
    <location>
        <begin position="1"/>
        <end position="28"/>
    </location>
</feature>
<evidence type="ECO:0000313" key="5">
    <source>
        <dbReference type="EMBL" id="TRM65881.1"/>
    </source>
</evidence>
<dbReference type="PROSITE" id="PS00463">
    <property type="entry name" value="ZN2_CY6_FUNGAL_1"/>
    <property type="match status" value="1"/>
</dbReference>
<dbReference type="InterPro" id="IPR001138">
    <property type="entry name" value="Zn2Cys6_DnaBD"/>
</dbReference>
<feature type="region of interest" description="Disordered" evidence="3">
    <location>
        <begin position="93"/>
        <end position="117"/>
    </location>
</feature>
<accession>A0A550CM57</accession>
<proteinExistence type="predicted"/>
<feature type="region of interest" description="Disordered" evidence="3">
    <location>
        <begin position="834"/>
        <end position="858"/>
    </location>
</feature>
<feature type="region of interest" description="Disordered" evidence="3">
    <location>
        <begin position="662"/>
        <end position="746"/>
    </location>
</feature>
<sequence>MASQDVRMAGSELPSDQQKKKKTERKADRACDFCRKRKSECDGDQRTGKACANCSLNDLKCTYELNVKRQVISKAYVESLERRIEELESMLGQQAISPPQSAAESPSSNIASPSSPVSQEQLRELYWSLIRDDQRLKRLPYRNVSPETIEDAEDAAENQDEINPQDDDLNDKFQQLRVGPKSYQGKSSPAHLVMKIIQLKKKGKGDQYPPTFLDGRRPRFWQPHPWEYALLSAEPANYQFPEGDLMQSLIDLYCDNIHLYFPILHVPTLLEGMRADQHHRDHNFGAIVLLVCALGALFSEDPRVLSEDYASDTHSRGWKWFVQAEKQRRPIYTSPTLHEMQSFCLSILFMVSASKYVAQHIWLRLGTGIRYIQDTGAHRRTTRKIPTNTDEMWNRAVWLLIVLDRYLSSAFGRPTAIQDEVFDIRYPMECDDEYWYNPDDPEGSWKQPTDKPSMVSCFVTYIKLSRVVEIALRSIYSTNKYSVIRQFMGEGWERNVVRELDSALNKWLDDVPKHVRWNPEQPDVRLLNQAAYLHSIYRQTQILIHRPFITSSELASQFAVPSLTICTTAARACAHVMDQQRRITGKALPFIMFAASTSAIVLLVSMFGRVQGRTSRDQLKELKEVHLMMDYLKSLEDNWVTAGRTWDILNDLCYLGDMPNSQLGKHPRKGPDAEQHSRNAPPQRHVFRGASSPSAFTSPASTDSVNTPQSLDHMDMPASSNTNGRKGDQQSHMGPTHGMPSTDDVSAWFPPEEAGAMELGGMTPLDFSQPAWMLNAATTTTQRPIGLSEAATNDLSMQGLDQDSMAIWSSIPAAFDTDDWMTYLTGLAEVAHEHNNPQPSQDMGPESAMSLGGANFPL</sequence>
<dbReference type="Pfam" id="PF00172">
    <property type="entry name" value="Zn_clus"/>
    <property type="match status" value="1"/>
</dbReference>
<dbReference type="Proteomes" id="UP000320762">
    <property type="component" value="Unassembled WGS sequence"/>
</dbReference>
<dbReference type="Pfam" id="PF04082">
    <property type="entry name" value="Fungal_trans"/>
    <property type="match status" value="1"/>
</dbReference>
<dbReference type="PANTHER" id="PTHR46910">
    <property type="entry name" value="TRANSCRIPTION FACTOR PDR1"/>
    <property type="match status" value="1"/>
</dbReference>
<dbReference type="PROSITE" id="PS50048">
    <property type="entry name" value="ZN2_CY6_FUNGAL_2"/>
    <property type="match status" value="1"/>
</dbReference>
<gene>
    <name evidence="5" type="ORF">BD626DRAFT_453075</name>
</gene>
<dbReference type="OrthoDB" id="4456959at2759"/>
<dbReference type="SMART" id="SM00066">
    <property type="entry name" value="GAL4"/>
    <property type="match status" value="1"/>
</dbReference>
<dbReference type="InterPro" id="IPR007219">
    <property type="entry name" value="XnlR_reg_dom"/>
</dbReference>
<dbReference type="GO" id="GO:0003677">
    <property type="term" value="F:DNA binding"/>
    <property type="evidence" value="ECO:0007669"/>
    <property type="project" value="InterPro"/>
</dbReference>
<dbReference type="SUPFAM" id="SSF57701">
    <property type="entry name" value="Zn2/Cys6 DNA-binding domain"/>
    <property type="match status" value="1"/>
</dbReference>
<dbReference type="GO" id="GO:0008270">
    <property type="term" value="F:zinc ion binding"/>
    <property type="evidence" value="ECO:0007669"/>
    <property type="project" value="InterPro"/>
</dbReference>
<reference evidence="5 6" key="1">
    <citation type="journal article" date="2019" name="New Phytol.">
        <title>Comparative genomics reveals unique wood-decay strategies and fruiting body development in the Schizophyllaceae.</title>
        <authorList>
            <person name="Almasi E."/>
            <person name="Sahu N."/>
            <person name="Krizsan K."/>
            <person name="Balint B."/>
            <person name="Kovacs G.M."/>
            <person name="Kiss B."/>
            <person name="Cseklye J."/>
            <person name="Drula E."/>
            <person name="Henrissat B."/>
            <person name="Nagy I."/>
            <person name="Chovatia M."/>
            <person name="Adam C."/>
            <person name="LaButti K."/>
            <person name="Lipzen A."/>
            <person name="Riley R."/>
            <person name="Grigoriev I.V."/>
            <person name="Nagy L.G."/>
        </authorList>
    </citation>
    <scope>NUCLEOTIDE SEQUENCE [LARGE SCALE GENOMIC DNA]</scope>
    <source>
        <strain evidence="5 6">NL-1724</strain>
    </source>
</reference>
<keyword evidence="6" id="KW-1185">Reference proteome</keyword>
<dbReference type="GO" id="GO:0006351">
    <property type="term" value="P:DNA-templated transcription"/>
    <property type="evidence" value="ECO:0007669"/>
    <property type="project" value="InterPro"/>
</dbReference>
<dbReference type="Gene3D" id="4.10.240.10">
    <property type="entry name" value="Zn(2)-C6 fungal-type DNA-binding domain"/>
    <property type="match status" value="1"/>
</dbReference>